<dbReference type="GeneID" id="40381711"/>
<dbReference type="Pfam" id="PF00403">
    <property type="entry name" value="HMA"/>
    <property type="match status" value="1"/>
</dbReference>
<evidence type="ECO:0000256" key="7">
    <source>
        <dbReference type="ARBA" id="ARBA00038171"/>
    </source>
</evidence>
<dbReference type="EMBL" id="CP028773">
    <property type="protein sequence ID" value="AWU74001.1"/>
    <property type="molecule type" value="Genomic_DNA"/>
</dbReference>
<reference evidence="9 10" key="1">
    <citation type="submission" date="2018-06" db="EMBL/GenBank/DDBJ databases">
        <title>Population genomics shows no distinction between pathogenic Candida krusei and environmental Pichia kudriavzevii: One species, four names.</title>
        <authorList>
            <person name="Douglass A.P."/>
            <person name="Offei B."/>
            <person name="Braun-Galleani S."/>
            <person name="Coughlan A.Y."/>
            <person name="Martos A."/>
            <person name="Ortiz-Merino R.A."/>
            <person name="Byrne K.P."/>
            <person name="Wolfe K.H."/>
        </authorList>
    </citation>
    <scope>NUCLEOTIDE SEQUENCE [LARGE SCALE GENOMIC DNA]</scope>
    <source>
        <strain evidence="9 10">CBS573</strain>
    </source>
</reference>
<dbReference type="PANTHER" id="PTHR46365">
    <property type="entry name" value="COPPER TRANSPORT PROTEIN ATOX1"/>
    <property type="match status" value="1"/>
</dbReference>
<dbReference type="OrthoDB" id="689350at2759"/>
<keyword evidence="4" id="KW-0186">Copper</keyword>
<evidence type="ECO:0000313" key="9">
    <source>
        <dbReference type="EMBL" id="AWU74001.1"/>
    </source>
</evidence>
<dbReference type="InterPro" id="IPR036163">
    <property type="entry name" value="HMA_dom_sf"/>
</dbReference>
<proteinExistence type="inferred from homology"/>
<dbReference type="KEGG" id="pkz:C5L36_0A05960"/>
<dbReference type="PROSITE" id="PS01047">
    <property type="entry name" value="HMA_1"/>
    <property type="match status" value="1"/>
</dbReference>
<protein>
    <recommendedName>
        <fullName evidence="8">HMA domain-containing protein</fullName>
    </recommendedName>
</protein>
<dbReference type="GO" id="GO:0046872">
    <property type="term" value="F:metal ion binding"/>
    <property type="evidence" value="ECO:0007669"/>
    <property type="project" value="UniProtKB-KW"/>
</dbReference>
<dbReference type="AlphaFoldDB" id="A0A2U9QY86"/>
<sequence length="71" mass="7716">MPHYQYNVKMACSGCSNAVTRALSKMDGVQKVDANLEKQTVDVIVSEPVSYESVLERIAKTGKQVLGGKTL</sequence>
<evidence type="ECO:0000256" key="4">
    <source>
        <dbReference type="ARBA" id="ARBA00023008"/>
    </source>
</evidence>
<dbReference type="InterPro" id="IPR017969">
    <property type="entry name" value="Heavy-metal-associated_CS"/>
</dbReference>
<evidence type="ECO:0000256" key="3">
    <source>
        <dbReference type="ARBA" id="ARBA00022796"/>
    </source>
</evidence>
<gene>
    <name evidence="9" type="ORF">C5L36_0A05960</name>
</gene>
<dbReference type="RefSeq" id="XP_029319478.1">
    <property type="nucleotide sequence ID" value="XM_029463618.1"/>
</dbReference>
<dbReference type="GO" id="GO:0005829">
    <property type="term" value="C:cytosol"/>
    <property type="evidence" value="ECO:0007669"/>
    <property type="project" value="TreeGrafter"/>
</dbReference>
<keyword evidence="10" id="KW-1185">Reference proteome</keyword>
<dbReference type="SUPFAM" id="SSF55008">
    <property type="entry name" value="HMA, heavy metal-associated domain"/>
    <property type="match status" value="1"/>
</dbReference>
<dbReference type="Gene3D" id="3.30.70.100">
    <property type="match status" value="1"/>
</dbReference>
<comment type="similarity">
    <text evidence="7">Belongs to the ATX1 family.</text>
</comment>
<name>A0A2U9QY86_PICKU</name>
<keyword evidence="3" id="KW-0187">Copper transport</keyword>
<dbReference type="InterPro" id="IPR051881">
    <property type="entry name" value="Copper_transport_ATOX1-like"/>
</dbReference>
<dbReference type="STRING" id="4909.A0A2U9QY86"/>
<evidence type="ECO:0000256" key="2">
    <source>
        <dbReference type="ARBA" id="ARBA00022723"/>
    </source>
</evidence>
<dbReference type="Proteomes" id="UP000249293">
    <property type="component" value="Chromosome 1"/>
</dbReference>
<dbReference type="PROSITE" id="PS50846">
    <property type="entry name" value="HMA_2"/>
    <property type="match status" value="1"/>
</dbReference>
<dbReference type="CDD" id="cd00371">
    <property type="entry name" value="HMA"/>
    <property type="match status" value="1"/>
</dbReference>
<feature type="domain" description="HMA" evidence="8">
    <location>
        <begin position="1"/>
        <end position="66"/>
    </location>
</feature>
<evidence type="ECO:0000256" key="6">
    <source>
        <dbReference type="ARBA" id="ARBA00023186"/>
    </source>
</evidence>
<evidence type="ECO:0000256" key="5">
    <source>
        <dbReference type="ARBA" id="ARBA00023065"/>
    </source>
</evidence>
<dbReference type="PANTHER" id="PTHR46365:SF1">
    <property type="entry name" value="COPPER TRANSPORT PROTEIN ATOX1"/>
    <property type="match status" value="1"/>
</dbReference>
<keyword evidence="5" id="KW-0406">Ion transport</keyword>
<keyword evidence="6" id="KW-0143">Chaperone</keyword>
<dbReference type="InterPro" id="IPR006121">
    <property type="entry name" value="HMA_dom"/>
</dbReference>
<dbReference type="GO" id="GO:0006825">
    <property type="term" value="P:copper ion transport"/>
    <property type="evidence" value="ECO:0007669"/>
    <property type="project" value="UniProtKB-KW"/>
</dbReference>
<keyword evidence="1" id="KW-0813">Transport</keyword>
<evidence type="ECO:0000313" key="10">
    <source>
        <dbReference type="Proteomes" id="UP000249293"/>
    </source>
</evidence>
<organism evidence="9 10">
    <name type="scientific">Pichia kudriavzevii</name>
    <name type="common">Yeast</name>
    <name type="synonym">Issatchenkia orientalis</name>
    <dbReference type="NCBI Taxonomy" id="4909"/>
    <lineage>
        <taxon>Eukaryota</taxon>
        <taxon>Fungi</taxon>
        <taxon>Dikarya</taxon>
        <taxon>Ascomycota</taxon>
        <taxon>Saccharomycotina</taxon>
        <taxon>Pichiomycetes</taxon>
        <taxon>Pichiales</taxon>
        <taxon>Pichiaceae</taxon>
        <taxon>Pichia</taxon>
    </lineage>
</organism>
<accession>A0A2U9QY86</accession>
<dbReference type="GO" id="GO:0016531">
    <property type="term" value="F:copper chaperone activity"/>
    <property type="evidence" value="ECO:0007669"/>
    <property type="project" value="TreeGrafter"/>
</dbReference>
<dbReference type="FunFam" id="3.30.70.100:FF:000008">
    <property type="entry name" value="Copper transport protein ATOX1"/>
    <property type="match status" value="1"/>
</dbReference>
<keyword evidence="2" id="KW-0479">Metal-binding</keyword>
<evidence type="ECO:0000256" key="1">
    <source>
        <dbReference type="ARBA" id="ARBA00022448"/>
    </source>
</evidence>
<dbReference type="VEuPathDB" id="FungiDB:C5L36_0A05960"/>
<evidence type="ECO:0000259" key="8">
    <source>
        <dbReference type="PROSITE" id="PS50846"/>
    </source>
</evidence>